<dbReference type="Pfam" id="PF01035">
    <property type="entry name" value="DNA_binding_1"/>
    <property type="match status" value="1"/>
</dbReference>
<proteinExistence type="predicted"/>
<dbReference type="EMBL" id="UINC01087279">
    <property type="protein sequence ID" value="SVC36517.1"/>
    <property type="molecule type" value="Genomic_DNA"/>
</dbReference>
<dbReference type="GO" id="GO:0003824">
    <property type="term" value="F:catalytic activity"/>
    <property type="evidence" value="ECO:0007669"/>
    <property type="project" value="InterPro"/>
</dbReference>
<dbReference type="Gene3D" id="1.10.10.10">
    <property type="entry name" value="Winged helix-like DNA-binding domain superfamily/Winged helix DNA-binding domain"/>
    <property type="match status" value="1"/>
</dbReference>
<dbReference type="PANTHER" id="PTHR42942:SF1">
    <property type="entry name" value="ALKYLTRANSFERASE-LIKE PROTEIN 1"/>
    <property type="match status" value="1"/>
</dbReference>
<dbReference type="SUPFAM" id="SSF46767">
    <property type="entry name" value="Methylated DNA-protein cysteine methyltransferase, C-terminal domain"/>
    <property type="match status" value="1"/>
</dbReference>
<dbReference type="PANTHER" id="PTHR42942">
    <property type="entry name" value="6-O-METHYLGUANINE DNA METHYLTRANSFERASE"/>
    <property type="match status" value="1"/>
</dbReference>
<protein>
    <recommendedName>
        <fullName evidence="2">Methylated-DNA-[protein]-cysteine S-methyltransferase DNA binding domain-containing protein</fullName>
    </recommendedName>
</protein>
<reference evidence="3" key="1">
    <citation type="submission" date="2018-05" db="EMBL/GenBank/DDBJ databases">
        <authorList>
            <person name="Lanie J.A."/>
            <person name="Ng W.-L."/>
            <person name="Kazmierczak K.M."/>
            <person name="Andrzejewski T.M."/>
            <person name="Davidsen T.M."/>
            <person name="Wayne K.J."/>
            <person name="Tettelin H."/>
            <person name="Glass J.I."/>
            <person name="Rusch D."/>
            <person name="Podicherti R."/>
            <person name="Tsui H.-C.T."/>
            <person name="Winkler M.E."/>
        </authorList>
    </citation>
    <scope>NUCLEOTIDE SEQUENCE</scope>
</reference>
<dbReference type="InterPro" id="IPR036217">
    <property type="entry name" value="MethylDNA_cys_MeTrfase_DNAb"/>
</dbReference>
<dbReference type="GO" id="GO:0006281">
    <property type="term" value="P:DNA repair"/>
    <property type="evidence" value="ECO:0007669"/>
    <property type="project" value="InterPro"/>
</dbReference>
<dbReference type="CDD" id="cd06445">
    <property type="entry name" value="ATase"/>
    <property type="match status" value="1"/>
</dbReference>
<name>A0A382LMS4_9ZZZZ</name>
<evidence type="ECO:0000256" key="1">
    <source>
        <dbReference type="ARBA" id="ARBA00022763"/>
    </source>
</evidence>
<keyword evidence="1" id="KW-0227">DNA damage</keyword>
<evidence type="ECO:0000259" key="2">
    <source>
        <dbReference type="Pfam" id="PF01035"/>
    </source>
</evidence>
<feature type="domain" description="Methylated-DNA-[protein]-cysteine S-methyltransferase DNA binding" evidence="2">
    <location>
        <begin position="8"/>
        <end position="83"/>
    </location>
</feature>
<dbReference type="InterPro" id="IPR036388">
    <property type="entry name" value="WH-like_DNA-bd_sf"/>
</dbReference>
<dbReference type="AlphaFoldDB" id="A0A382LMS4"/>
<organism evidence="3">
    <name type="scientific">marine metagenome</name>
    <dbReference type="NCBI Taxonomy" id="408172"/>
    <lineage>
        <taxon>unclassified sequences</taxon>
        <taxon>metagenomes</taxon>
        <taxon>ecological metagenomes</taxon>
    </lineage>
</organism>
<dbReference type="InterPro" id="IPR052520">
    <property type="entry name" value="ATL_DNA_repair"/>
</dbReference>
<evidence type="ECO:0000313" key="3">
    <source>
        <dbReference type="EMBL" id="SVC36517.1"/>
    </source>
</evidence>
<dbReference type="InterPro" id="IPR014048">
    <property type="entry name" value="MethylDNA_cys_MeTrfase_DNA-bd"/>
</dbReference>
<accession>A0A382LMS4</accession>
<sequence length="100" mass="11113">MKQSTENRKAVWSVIAQIPYGKVATYGQIATLAEIPGHARFVGHLLANLPDSSSLPWHRVVNSGGRITNPNSLAQAARLEDENVSCRDNRVSLKMHHWKL</sequence>
<gene>
    <name evidence="3" type="ORF">METZ01_LOCUS289371</name>
</gene>